<keyword evidence="3" id="KW-1185">Reference proteome</keyword>
<keyword evidence="1" id="KW-0812">Transmembrane</keyword>
<gene>
    <name evidence="2" type="ORF">ACFQL7_16405</name>
</gene>
<feature type="transmembrane region" description="Helical" evidence="1">
    <location>
        <begin position="187"/>
        <end position="208"/>
    </location>
</feature>
<keyword evidence="1" id="KW-1133">Transmembrane helix</keyword>
<dbReference type="Proteomes" id="UP001596417">
    <property type="component" value="Unassembled WGS sequence"/>
</dbReference>
<evidence type="ECO:0000313" key="3">
    <source>
        <dbReference type="Proteomes" id="UP001596417"/>
    </source>
</evidence>
<evidence type="ECO:0000313" key="2">
    <source>
        <dbReference type="EMBL" id="MFC7191228.1"/>
    </source>
</evidence>
<organism evidence="2 3">
    <name type="scientific">Halocatena marina</name>
    <dbReference type="NCBI Taxonomy" id="2934937"/>
    <lineage>
        <taxon>Archaea</taxon>
        <taxon>Methanobacteriati</taxon>
        <taxon>Methanobacteriota</taxon>
        <taxon>Stenosarchaea group</taxon>
        <taxon>Halobacteria</taxon>
        <taxon>Halobacteriales</taxon>
        <taxon>Natronomonadaceae</taxon>
        <taxon>Halocatena</taxon>
    </lineage>
</organism>
<feature type="transmembrane region" description="Helical" evidence="1">
    <location>
        <begin position="151"/>
        <end position="175"/>
    </location>
</feature>
<protein>
    <recommendedName>
        <fullName evidence="4">RanBP2-type domain-containing protein</fullName>
    </recommendedName>
</protein>
<proteinExistence type="predicted"/>
<dbReference type="GeneID" id="76200945"/>
<dbReference type="AlphaFoldDB" id="A0ABD5YU33"/>
<accession>A0ABD5YU33</accession>
<comment type="caution">
    <text evidence="2">The sequence shown here is derived from an EMBL/GenBank/DDBJ whole genome shotgun (WGS) entry which is preliminary data.</text>
</comment>
<evidence type="ECO:0008006" key="4">
    <source>
        <dbReference type="Google" id="ProtNLM"/>
    </source>
</evidence>
<dbReference type="RefSeq" id="WP_264555737.1">
    <property type="nucleotide sequence ID" value="NZ_CP109979.1"/>
</dbReference>
<evidence type="ECO:0000256" key="1">
    <source>
        <dbReference type="SAM" id="Phobius"/>
    </source>
</evidence>
<keyword evidence="1" id="KW-0472">Membrane</keyword>
<reference evidence="2 3" key="1">
    <citation type="journal article" date="2019" name="Int. J. Syst. Evol. Microbiol.">
        <title>The Global Catalogue of Microorganisms (GCM) 10K type strain sequencing project: providing services to taxonomists for standard genome sequencing and annotation.</title>
        <authorList>
            <consortium name="The Broad Institute Genomics Platform"/>
            <consortium name="The Broad Institute Genome Sequencing Center for Infectious Disease"/>
            <person name="Wu L."/>
            <person name="Ma J."/>
        </authorList>
    </citation>
    <scope>NUCLEOTIDE SEQUENCE [LARGE SCALE GENOMIC DNA]</scope>
    <source>
        <strain evidence="2 3">RDMS1</strain>
    </source>
</reference>
<name>A0ABD5YU33_9EURY</name>
<sequence>MDWRCTNCGTSHPRNNPPCRACGGMDFEQGVVRLEWECTECSELVESPYEPCPQCGETSFDRLHDAEAGPDPVDNDVRLRSSSEPEELVDDFVWECANCGKQHMRNSPPCSRCGNARLEKVPFEATTEVDAGGSGTLSRVSLGLFEHTSSLLSLAGLGLAALGGLLVIYGGIIGAPIYQATQQIPPSAWMIILLGLTVGAVGAGFVLFDTRRKDINF</sequence>
<dbReference type="EMBL" id="JBHTAX010000001">
    <property type="protein sequence ID" value="MFC7191228.1"/>
    <property type="molecule type" value="Genomic_DNA"/>
</dbReference>